<keyword evidence="3" id="KW-1185">Reference proteome</keyword>
<feature type="compositionally biased region" description="Acidic residues" evidence="1">
    <location>
        <begin position="50"/>
        <end position="74"/>
    </location>
</feature>
<feature type="region of interest" description="Disordered" evidence="1">
    <location>
        <begin position="44"/>
        <end position="106"/>
    </location>
</feature>
<proteinExistence type="predicted"/>
<sequence>MNLKHSLTPDETAPRARAGEGRARRGPSAAVWVLPALAALLLTGCGGAGEDTDDDAPEEPDSDIAQTDLDEPTDDGQASGDDGDADDGETTLPEPEAQQVEEAPELVGEVQATWEDYEEISETELEVMFYSGNLSCYGVRSVVEEDAEEVRIATISGRLPEAEDQPCTQEAVYVSVVVELEEPLGDRDVVELQDVELH</sequence>
<feature type="compositionally biased region" description="Basic and acidic residues" evidence="1">
    <location>
        <begin position="12"/>
        <end position="23"/>
    </location>
</feature>
<protein>
    <submittedName>
        <fullName evidence="2">Uncharacterized protein</fullName>
    </submittedName>
</protein>
<organism evidence="2 3">
    <name type="scientific">Nesterenkonia aethiopica</name>
    <dbReference type="NCBI Taxonomy" id="269144"/>
    <lineage>
        <taxon>Bacteria</taxon>
        <taxon>Bacillati</taxon>
        <taxon>Actinomycetota</taxon>
        <taxon>Actinomycetes</taxon>
        <taxon>Micrococcales</taxon>
        <taxon>Micrococcaceae</taxon>
        <taxon>Nesterenkonia</taxon>
    </lineage>
</organism>
<evidence type="ECO:0000313" key="3">
    <source>
        <dbReference type="Proteomes" id="UP001500236"/>
    </source>
</evidence>
<dbReference type="RefSeq" id="WP_344683604.1">
    <property type="nucleotide sequence ID" value="NZ_BAAAVT010000001.1"/>
</dbReference>
<reference evidence="3" key="1">
    <citation type="journal article" date="2019" name="Int. J. Syst. Evol. Microbiol.">
        <title>The Global Catalogue of Microorganisms (GCM) 10K type strain sequencing project: providing services to taxonomists for standard genome sequencing and annotation.</title>
        <authorList>
            <consortium name="The Broad Institute Genomics Platform"/>
            <consortium name="The Broad Institute Genome Sequencing Center for Infectious Disease"/>
            <person name="Wu L."/>
            <person name="Ma J."/>
        </authorList>
    </citation>
    <scope>NUCLEOTIDE SEQUENCE [LARGE SCALE GENOMIC DNA]</scope>
    <source>
        <strain evidence="3">JCM 14309</strain>
    </source>
</reference>
<gene>
    <name evidence="2" type="ORF">GCM10010529_01110</name>
</gene>
<name>A0ABP6LRG3_9MICC</name>
<comment type="caution">
    <text evidence="2">The sequence shown here is derived from an EMBL/GenBank/DDBJ whole genome shotgun (WGS) entry which is preliminary data.</text>
</comment>
<feature type="compositionally biased region" description="Low complexity" evidence="1">
    <location>
        <begin position="92"/>
        <end position="106"/>
    </location>
</feature>
<dbReference type="Proteomes" id="UP001500236">
    <property type="component" value="Unassembled WGS sequence"/>
</dbReference>
<accession>A0ABP6LRG3</accession>
<evidence type="ECO:0000313" key="2">
    <source>
        <dbReference type="EMBL" id="GAA3050786.1"/>
    </source>
</evidence>
<dbReference type="EMBL" id="BAAAVT010000001">
    <property type="protein sequence ID" value="GAA3050786.1"/>
    <property type="molecule type" value="Genomic_DNA"/>
</dbReference>
<feature type="region of interest" description="Disordered" evidence="1">
    <location>
        <begin position="1"/>
        <end position="28"/>
    </location>
</feature>
<evidence type="ECO:0000256" key="1">
    <source>
        <dbReference type="SAM" id="MobiDB-lite"/>
    </source>
</evidence>